<dbReference type="EMBL" id="JAQMLV010000010">
    <property type="protein sequence ID" value="MDB8745102.1"/>
    <property type="molecule type" value="Genomic_DNA"/>
</dbReference>
<feature type="transmembrane region" description="Helical" evidence="1">
    <location>
        <begin position="98"/>
        <end position="118"/>
    </location>
</feature>
<feature type="transmembrane region" description="Helical" evidence="1">
    <location>
        <begin position="56"/>
        <end position="78"/>
    </location>
</feature>
<dbReference type="RefSeq" id="WP_177523388.1">
    <property type="nucleotide sequence ID" value="NZ_DAWEGH010000070.1"/>
</dbReference>
<dbReference type="EMBL" id="JANGCN010000016">
    <property type="protein sequence ID" value="MCQ5153275.1"/>
    <property type="molecule type" value="Genomic_DNA"/>
</dbReference>
<reference evidence="2" key="1">
    <citation type="submission" date="2022-06" db="EMBL/GenBank/DDBJ databases">
        <title>Isolation of gut microbiota from human fecal samples.</title>
        <authorList>
            <person name="Pamer E.G."/>
            <person name="Barat B."/>
            <person name="Waligurski E."/>
            <person name="Medina S."/>
            <person name="Paddock L."/>
            <person name="Mostad J."/>
        </authorList>
    </citation>
    <scope>NUCLEOTIDE SEQUENCE</scope>
    <source>
        <strain evidence="2">DFI.5.57</strain>
    </source>
</reference>
<sequence length="151" mass="16698">MRRIITFIKDKFADFKASIKRTQIKMKTNLKEDFTPNNQLTDEQREAKRMRSISRITTGIMAATMAMSCMGITCFAADGASSEGVETFNTVVEFIVDWVARIGLVIGFIGAVQFAMGFKDDSADGKTRGLMCLASGFIVFAVAKAYDMFTV</sequence>
<evidence type="ECO:0000313" key="3">
    <source>
        <dbReference type="EMBL" id="MDB8745102.1"/>
    </source>
</evidence>
<comment type="caution">
    <text evidence="3">The sequence shown here is derived from an EMBL/GenBank/DDBJ whole genome shotgun (WGS) entry which is preliminary data.</text>
</comment>
<feature type="transmembrane region" description="Helical" evidence="1">
    <location>
        <begin position="130"/>
        <end position="149"/>
    </location>
</feature>
<evidence type="ECO:0008006" key="5">
    <source>
        <dbReference type="Google" id="ProtNLM"/>
    </source>
</evidence>
<gene>
    <name evidence="2" type="ORF">NE632_08120</name>
    <name evidence="3" type="ORF">PNU62_08755</name>
</gene>
<keyword evidence="1" id="KW-0472">Membrane</keyword>
<organism evidence="3 4">
    <name type="scientific">Ruminococcus bicirculans</name>
    <name type="common">ex Wegman et al. 2014</name>
    <dbReference type="NCBI Taxonomy" id="1160721"/>
    <lineage>
        <taxon>Bacteria</taxon>
        <taxon>Bacillati</taxon>
        <taxon>Bacillota</taxon>
        <taxon>Clostridia</taxon>
        <taxon>Eubacteriales</taxon>
        <taxon>Oscillospiraceae</taxon>
        <taxon>Ruminococcus</taxon>
    </lineage>
</organism>
<keyword evidence="1" id="KW-1133">Transmembrane helix</keyword>
<keyword evidence="1" id="KW-0812">Transmembrane</keyword>
<accession>A0AAW6EDV5</accession>
<reference evidence="3" key="2">
    <citation type="submission" date="2023-01" db="EMBL/GenBank/DDBJ databases">
        <title>Human gut microbiome strain richness.</title>
        <authorList>
            <person name="Chen-Liaw A."/>
        </authorList>
    </citation>
    <scope>NUCLEOTIDE SEQUENCE</scope>
    <source>
        <strain evidence="3">1001275st1_F4_1001275B_160808</strain>
    </source>
</reference>
<dbReference type="AlphaFoldDB" id="A0AAW6EDV5"/>
<evidence type="ECO:0000313" key="4">
    <source>
        <dbReference type="Proteomes" id="UP001211015"/>
    </source>
</evidence>
<evidence type="ECO:0000313" key="2">
    <source>
        <dbReference type="EMBL" id="MCQ5153275.1"/>
    </source>
</evidence>
<name>A0AAW6EDV5_9FIRM</name>
<dbReference type="Proteomes" id="UP001211015">
    <property type="component" value="Unassembled WGS sequence"/>
</dbReference>
<dbReference type="Proteomes" id="UP001206236">
    <property type="component" value="Unassembled WGS sequence"/>
</dbReference>
<proteinExistence type="predicted"/>
<evidence type="ECO:0000256" key="1">
    <source>
        <dbReference type="SAM" id="Phobius"/>
    </source>
</evidence>
<protein>
    <recommendedName>
        <fullName evidence="5">DUF4134 domain-containing protein</fullName>
    </recommendedName>
</protein>